<dbReference type="Pfam" id="PF02780">
    <property type="entry name" value="Transketolase_C"/>
    <property type="match status" value="1"/>
</dbReference>
<evidence type="ECO:0000313" key="4">
    <source>
        <dbReference type="EMBL" id="MBW3095980.1"/>
    </source>
</evidence>
<comment type="cofactor">
    <cofactor evidence="1">
        <name>thiamine diphosphate</name>
        <dbReference type="ChEBI" id="CHEBI:58937"/>
    </cofactor>
</comment>
<dbReference type="Proteomes" id="UP001430804">
    <property type="component" value="Unassembled WGS sequence"/>
</dbReference>
<dbReference type="RefSeq" id="WP_219157772.1">
    <property type="nucleotide sequence ID" value="NZ_JAHWQX010000001.1"/>
</dbReference>
<dbReference type="SMART" id="SM00861">
    <property type="entry name" value="Transket_pyr"/>
    <property type="match status" value="1"/>
</dbReference>
<evidence type="ECO:0000259" key="3">
    <source>
        <dbReference type="SMART" id="SM00861"/>
    </source>
</evidence>
<dbReference type="Pfam" id="PF02779">
    <property type="entry name" value="Transket_pyr"/>
    <property type="match status" value="1"/>
</dbReference>
<proteinExistence type="predicted"/>
<evidence type="ECO:0000256" key="2">
    <source>
        <dbReference type="ARBA" id="ARBA00023052"/>
    </source>
</evidence>
<keyword evidence="2" id="KW-0786">Thiamine pyrophosphate</keyword>
<dbReference type="EMBL" id="JAHWQX010000001">
    <property type="protein sequence ID" value="MBW3095980.1"/>
    <property type="molecule type" value="Genomic_DNA"/>
</dbReference>
<dbReference type="PANTHER" id="PTHR43257">
    <property type="entry name" value="PYRUVATE DEHYDROGENASE E1 COMPONENT BETA SUBUNIT"/>
    <property type="match status" value="1"/>
</dbReference>
<dbReference type="PANTHER" id="PTHR43257:SF2">
    <property type="entry name" value="PYRUVATE DEHYDROGENASE E1 COMPONENT SUBUNIT BETA"/>
    <property type="match status" value="1"/>
</dbReference>
<evidence type="ECO:0000256" key="1">
    <source>
        <dbReference type="ARBA" id="ARBA00001964"/>
    </source>
</evidence>
<dbReference type="InterPro" id="IPR033248">
    <property type="entry name" value="Transketolase_C"/>
</dbReference>
<organism evidence="4 5">
    <name type="scientific">Pseudohoeflea coraliihabitans</name>
    <dbReference type="NCBI Taxonomy" id="2860393"/>
    <lineage>
        <taxon>Bacteria</taxon>
        <taxon>Pseudomonadati</taxon>
        <taxon>Pseudomonadota</taxon>
        <taxon>Alphaproteobacteria</taxon>
        <taxon>Hyphomicrobiales</taxon>
        <taxon>Rhizobiaceae</taxon>
        <taxon>Pseudohoeflea</taxon>
    </lineage>
</organism>
<gene>
    <name evidence="4" type="ORF">KY465_01665</name>
</gene>
<reference evidence="4" key="1">
    <citation type="submission" date="2021-07" db="EMBL/GenBank/DDBJ databases">
        <title>Pseudohoeflea marina sp. nov. a polyhydroxyalcanoate-producing bacterium.</title>
        <authorList>
            <person name="Zheng W."/>
            <person name="Yu S."/>
            <person name="Huang Y."/>
        </authorList>
    </citation>
    <scope>NUCLEOTIDE SEQUENCE</scope>
    <source>
        <strain evidence="4">DP4N28-3</strain>
    </source>
</reference>
<sequence>MPSKTFCWAIIDAMHEEMARDEKVFLIGEDVAAAGGAFGASRGLLDAFGPTRVRDTPISEEIIVGMGVGAAMTGRRPIVEIMFIDFLGLCLDQIANQAAKTHYIYNGLFKMPLVIRTSTAVEMGIGPHHSQAWESLVAHIPGLKVVMPSTPRDAKGLLKSAIRDDNPVVFIEHIAMHRNKEEIEDDSDLLIPIGKADIKRSGTDVTVVASGLMVARALAAAEVLAKDGVSVEVLDPRTISPLDFDTIAESVSRTNRCLVVSSSHKNFGFGSEVAAEIGERCFFDLDQPVRRLSPPFTPAPFGRQFDEFLNPDTDDIVAALRDLMA</sequence>
<comment type="caution">
    <text evidence="4">The sequence shown here is derived from an EMBL/GenBank/DDBJ whole genome shotgun (WGS) entry which is preliminary data.</text>
</comment>
<name>A0ABS6WJF7_9HYPH</name>
<dbReference type="InterPro" id="IPR005475">
    <property type="entry name" value="Transketolase-like_Pyr-bd"/>
</dbReference>
<dbReference type="CDD" id="cd07036">
    <property type="entry name" value="TPP_PYR_E1-PDHc-beta_like"/>
    <property type="match status" value="1"/>
</dbReference>
<dbReference type="NCBIfam" id="NF006667">
    <property type="entry name" value="PRK09212.1"/>
    <property type="match status" value="1"/>
</dbReference>
<accession>A0ABS6WJF7</accession>
<protein>
    <submittedName>
        <fullName evidence="4">Alpha-ketoacid dehydrogenase subunit beta</fullName>
    </submittedName>
</protein>
<keyword evidence="5" id="KW-1185">Reference proteome</keyword>
<evidence type="ECO:0000313" key="5">
    <source>
        <dbReference type="Proteomes" id="UP001430804"/>
    </source>
</evidence>
<feature type="domain" description="Transketolase-like pyrimidine-binding" evidence="3">
    <location>
        <begin position="4"/>
        <end position="179"/>
    </location>
</feature>